<dbReference type="Proteomes" id="UP000054097">
    <property type="component" value="Unassembled WGS sequence"/>
</dbReference>
<evidence type="ECO:0000313" key="2">
    <source>
        <dbReference type="Proteomes" id="UP000054097"/>
    </source>
</evidence>
<gene>
    <name evidence="1" type="ORF">M408DRAFT_331531</name>
</gene>
<name>A0A0C3AJS6_SERVB</name>
<dbReference type="HOGENOM" id="CLU_2856098_0_0_1"/>
<sequence length="65" mass="7498">MTADDLPRWIETIHTLPGQFEQNIEPKAFEACFFHQLIHFEERSSFTPMPPGRAIHRGSPAMPAY</sequence>
<keyword evidence="2" id="KW-1185">Reference proteome</keyword>
<organism evidence="1 2">
    <name type="scientific">Serendipita vermifera MAFF 305830</name>
    <dbReference type="NCBI Taxonomy" id="933852"/>
    <lineage>
        <taxon>Eukaryota</taxon>
        <taxon>Fungi</taxon>
        <taxon>Dikarya</taxon>
        <taxon>Basidiomycota</taxon>
        <taxon>Agaricomycotina</taxon>
        <taxon>Agaricomycetes</taxon>
        <taxon>Sebacinales</taxon>
        <taxon>Serendipitaceae</taxon>
        <taxon>Serendipita</taxon>
    </lineage>
</organism>
<dbReference type="AlphaFoldDB" id="A0A0C3AJS6"/>
<reference evidence="1 2" key="1">
    <citation type="submission" date="2014-04" db="EMBL/GenBank/DDBJ databases">
        <authorList>
            <consortium name="DOE Joint Genome Institute"/>
            <person name="Kuo A."/>
            <person name="Zuccaro A."/>
            <person name="Kohler A."/>
            <person name="Nagy L.G."/>
            <person name="Floudas D."/>
            <person name="Copeland A."/>
            <person name="Barry K.W."/>
            <person name="Cichocki N."/>
            <person name="Veneault-Fourrey C."/>
            <person name="LaButti K."/>
            <person name="Lindquist E.A."/>
            <person name="Lipzen A."/>
            <person name="Lundell T."/>
            <person name="Morin E."/>
            <person name="Murat C."/>
            <person name="Sun H."/>
            <person name="Tunlid A."/>
            <person name="Henrissat B."/>
            <person name="Grigoriev I.V."/>
            <person name="Hibbett D.S."/>
            <person name="Martin F."/>
            <person name="Nordberg H.P."/>
            <person name="Cantor M.N."/>
            <person name="Hua S.X."/>
        </authorList>
    </citation>
    <scope>NUCLEOTIDE SEQUENCE [LARGE SCALE GENOMIC DNA]</scope>
    <source>
        <strain evidence="1 2">MAFF 305830</strain>
    </source>
</reference>
<dbReference type="EMBL" id="KN824319">
    <property type="protein sequence ID" value="KIM24860.1"/>
    <property type="molecule type" value="Genomic_DNA"/>
</dbReference>
<reference evidence="2" key="2">
    <citation type="submission" date="2015-01" db="EMBL/GenBank/DDBJ databases">
        <title>Evolutionary Origins and Diversification of the Mycorrhizal Mutualists.</title>
        <authorList>
            <consortium name="DOE Joint Genome Institute"/>
            <consortium name="Mycorrhizal Genomics Consortium"/>
            <person name="Kohler A."/>
            <person name="Kuo A."/>
            <person name="Nagy L.G."/>
            <person name="Floudas D."/>
            <person name="Copeland A."/>
            <person name="Barry K.W."/>
            <person name="Cichocki N."/>
            <person name="Veneault-Fourrey C."/>
            <person name="LaButti K."/>
            <person name="Lindquist E.A."/>
            <person name="Lipzen A."/>
            <person name="Lundell T."/>
            <person name="Morin E."/>
            <person name="Murat C."/>
            <person name="Riley R."/>
            <person name="Ohm R."/>
            <person name="Sun H."/>
            <person name="Tunlid A."/>
            <person name="Henrissat B."/>
            <person name="Grigoriev I.V."/>
            <person name="Hibbett D.S."/>
            <person name="Martin F."/>
        </authorList>
    </citation>
    <scope>NUCLEOTIDE SEQUENCE [LARGE SCALE GENOMIC DNA]</scope>
    <source>
        <strain evidence="2">MAFF 305830</strain>
    </source>
</reference>
<protein>
    <submittedName>
        <fullName evidence="1">Uncharacterized protein</fullName>
    </submittedName>
</protein>
<accession>A0A0C3AJS6</accession>
<evidence type="ECO:0000313" key="1">
    <source>
        <dbReference type="EMBL" id="KIM24860.1"/>
    </source>
</evidence>
<feature type="non-terminal residue" evidence="1">
    <location>
        <position position="65"/>
    </location>
</feature>
<proteinExistence type="predicted"/>